<dbReference type="Proteomes" id="UP000254640">
    <property type="component" value="Unassembled WGS sequence"/>
</dbReference>
<keyword evidence="2" id="KW-1185">Reference proteome</keyword>
<dbReference type="EMBL" id="UGSO01000001">
    <property type="protein sequence ID" value="SUB18068.1"/>
    <property type="molecule type" value="Genomic_DNA"/>
</dbReference>
<accession>A0A379AKK1</accession>
<evidence type="ECO:0000313" key="1">
    <source>
        <dbReference type="EMBL" id="SUB18068.1"/>
    </source>
</evidence>
<protein>
    <submittedName>
        <fullName evidence="1">Uncharacterized protein</fullName>
    </submittedName>
</protein>
<evidence type="ECO:0000313" key="2">
    <source>
        <dbReference type="Proteomes" id="UP000254640"/>
    </source>
</evidence>
<gene>
    <name evidence="1" type="ORF">NCTC9381_04013</name>
</gene>
<sequence length="89" mass="10252">MLIDKADFCHLMRGQPFKIAQLIAKSADLMGHQQFRLWVIGKPPLIVENMQGGGRIPAAVDHLFGDRRRQITRKRSDCPACRVHECHYR</sequence>
<organism evidence="1 2">
    <name type="scientific">Enterobacter agglomerans</name>
    <name type="common">Erwinia herbicola</name>
    <name type="synonym">Pantoea agglomerans</name>
    <dbReference type="NCBI Taxonomy" id="549"/>
    <lineage>
        <taxon>Bacteria</taxon>
        <taxon>Pseudomonadati</taxon>
        <taxon>Pseudomonadota</taxon>
        <taxon>Gammaproteobacteria</taxon>
        <taxon>Enterobacterales</taxon>
        <taxon>Erwiniaceae</taxon>
        <taxon>Pantoea</taxon>
        <taxon>Pantoea agglomerans group</taxon>
    </lineage>
</organism>
<dbReference type="AlphaFoldDB" id="A0A379AKK1"/>
<name>A0A379AKK1_ENTAG</name>
<reference evidence="1 2" key="1">
    <citation type="submission" date="2018-06" db="EMBL/GenBank/DDBJ databases">
        <authorList>
            <consortium name="Pathogen Informatics"/>
            <person name="Doyle S."/>
        </authorList>
    </citation>
    <scope>NUCLEOTIDE SEQUENCE [LARGE SCALE GENOMIC DNA]</scope>
    <source>
        <strain evidence="1 2">NCTC9381</strain>
    </source>
</reference>
<proteinExistence type="predicted"/>